<dbReference type="InterPro" id="IPR029058">
    <property type="entry name" value="AB_hydrolase_fold"/>
</dbReference>
<feature type="domain" description="AB hydrolase-1" evidence="2">
    <location>
        <begin position="212"/>
        <end position="341"/>
    </location>
</feature>
<sequence length="443" mass="51085">MSLNKDFQPLTDNPPATSFYNLQIYANFYTMYESYKFLNVIFRASVIPGALMLIWLTGIISLTVVQLCMLVFLIIFVGFPLIFRYSITLQRGILFLTFITYPKDLDLSNPASVGLFGTRSLNLSVLDPDVEERHDGVRIGVWHVLPLHLAKRFAKELKIDMQEHDELKNTTSDDDESLDKLMPILKSEYSDVTAENEALFYERMLKLPGTIVLYLHGNTASRGSGHRVEMYQLLRKLGCHVLSLDYRGYGDSDPVSPTEEGIVRDALTVYEYIRNVTTNPVFIWGHSLGTGVACHLCSQLSLNFKIDLPRGVILEAPFTNIRDEIRLHPFARPFKDLPWFDLTIARPMYSNKLRFESDKHISEFRQPVMILHAEDDYVVPFELGYKLYRTALDTREKTWGPVEFHRFNGVAGYGHKFLCRAPELPKLAKQFIETYRNEDFQRL</sequence>
<dbReference type="GO" id="GO:0047372">
    <property type="term" value="F:monoacylglycerol lipase activity"/>
    <property type="evidence" value="ECO:0007669"/>
    <property type="project" value="TreeGrafter"/>
</dbReference>
<name>A0A034WH03_BACDO</name>
<dbReference type="Gene3D" id="3.40.50.1820">
    <property type="entry name" value="alpha/beta hydrolase"/>
    <property type="match status" value="1"/>
</dbReference>
<protein>
    <submittedName>
        <fullName evidence="3">Monoacylglycerol lipase ABHD12</fullName>
    </submittedName>
</protein>
<dbReference type="PANTHER" id="PTHR12277:SF194">
    <property type="entry name" value="FI04476P"/>
    <property type="match status" value="1"/>
</dbReference>
<dbReference type="GO" id="GO:0052651">
    <property type="term" value="P:monoacylglycerol catabolic process"/>
    <property type="evidence" value="ECO:0007669"/>
    <property type="project" value="TreeGrafter"/>
</dbReference>
<dbReference type="InterPro" id="IPR000073">
    <property type="entry name" value="AB_hydrolase_1"/>
</dbReference>
<dbReference type="GeneID" id="105228115"/>
<dbReference type="AlphaFoldDB" id="A0A034WH03"/>
<feature type="transmembrane region" description="Helical" evidence="1">
    <location>
        <begin position="64"/>
        <end position="83"/>
    </location>
</feature>
<dbReference type="Pfam" id="PF12697">
    <property type="entry name" value="Abhydrolase_6"/>
    <property type="match status" value="1"/>
</dbReference>
<dbReference type="SUPFAM" id="SSF53474">
    <property type="entry name" value="alpha/beta-Hydrolases"/>
    <property type="match status" value="1"/>
</dbReference>
<dbReference type="RefSeq" id="XP_011206082.2">
    <property type="nucleotide sequence ID" value="XM_011207780.4"/>
</dbReference>
<dbReference type="GO" id="GO:0006660">
    <property type="term" value="P:phosphatidylserine catabolic process"/>
    <property type="evidence" value="ECO:0007669"/>
    <property type="project" value="TreeGrafter"/>
</dbReference>
<dbReference type="PANTHER" id="PTHR12277">
    <property type="entry name" value="ALPHA/BETA HYDROLASE DOMAIN-CONTAINING PROTEIN"/>
    <property type="match status" value="1"/>
</dbReference>
<dbReference type="OrthoDB" id="10249433at2759"/>
<dbReference type="EMBL" id="GAKP01004980">
    <property type="protein sequence ID" value="JAC53972.1"/>
    <property type="molecule type" value="Transcribed_RNA"/>
</dbReference>
<dbReference type="GO" id="GO:0005789">
    <property type="term" value="C:endoplasmic reticulum membrane"/>
    <property type="evidence" value="ECO:0007669"/>
    <property type="project" value="TreeGrafter"/>
</dbReference>
<keyword evidence="1" id="KW-1133">Transmembrane helix</keyword>
<dbReference type="KEGG" id="bdr:105228115"/>
<evidence type="ECO:0000259" key="2">
    <source>
        <dbReference type="Pfam" id="PF12697"/>
    </source>
</evidence>
<evidence type="ECO:0000313" key="3">
    <source>
        <dbReference type="EMBL" id="JAC53974.1"/>
    </source>
</evidence>
<organism evidence="3">
    <name type="scientific">Bactrocera dorsalis</name>
    <name type="common">Oriental fruit fly</name>
    <name type="synonym">Dacus dorsalis</name>
    <dbReference type="NCBI Taxonomy" id="27457"/>
    <lineage>
        <taxon>Eukaryota</taxon>
        <taxon>Metazoa</taxon>
        <taxon>Ecdysozoa</taxon>
        <taxon>Arthropoda</taxon>
        <taxon>Hexapoda</taxon>
        <taxon>Insecta</taxon>
        <taxon>Pterygota</taxon>
        <taxon>Neoptera</taxon>
        <taxon>Endopterygota</taxon>
        <taxon>Diptera</taxon>
        <taxon>Brachycera</taxon>
        <taxon>Muscomorpha</taxon>
        <taxon>Tephritoidea</taxon>
        <taxon>Tephritidae</taxon>
        <taxon>Bactrocera</taxon>
        <taxon>Bactrocera</taxon>
    </lineage>
</organism>
<feature type="transmembrane region" description="Helical" evidence="1">
    <location>
        <begin position="40"/>
        <end position="58"/>
    </location>
</feature>
<accession>A0A034WH03</accession>
<evidence type="ECO:0000256" key="1">
    <source>
        <dbReference type="SAM" id="Phobius"/>
    </source>
</evidence>
<dbReference type="GO" id="GO:0004622">
    <property type="term" value="F:phosphatidylcholine lysophospholipase activity"/>
    <property type="evidence" value="ECO:0007669"/>
    <property type="project" value="TreeGrafter"/>
</dbReference>
<dbReference type="RefSeq" id="XP_011206081.2">
    <property type="nucleotide sequence ID" value="XM_011207779.4"/>
</dbReference>
<reference evidence="3" key="1">
    <citation type="journal article" date="2014" name="BMC Genomics">
        <title>Characterizing the developmental transcriptome of the oriental fruit fly, Bactrocera dorsalis (Diptera: Tephritidae) through comparative genomic analysis with Drosophila melanogaster utilizing modENCODE datasets.</title>
        <authorList>
            <person name="Geib S.M."/>
            <person name="Calla B."/>
            <person name="Hall B."/>
            <person name="Hou S."/>
            <person name="Manoukis N.C."/>
        </authorList>
    </citation>
    <scope>NUCLEOTIDE SEQUENCE</scope>
    <source>
        <strain evidence="3">Punador</strain>
    </source>
</reference>
<dbReference type="EMBL" id="GAKP01004978">
    <property type="protein sequence ID" value="JAC53974.1"/>
    <property type="molecule type" value="Transcribed_RNA"/>
</dbReference>
<keyword evidence="1" id="KW-0812">Transmembrane</keyword>
<keyword evidence="1" id="KW-0472">Membrane</keyword>
<proteinExistence type="predicted"/>
<gene>
    <name evidence="3" type="primary">ABD12</name>
</gene>